<evidence type="ECO:0000256" key="1">
    <source>
        <dbReference type="SAM" id="SignalP"/>
    </source>
</evidence>
<keyword evidence="1" id="KW-0732">Signal</keyword>
<evidence type="ECO:0000313" key="3">
    <source>
        <dbReference type="Proteomes" id="UP000295733"/>
    </source>
</evidence>
<reference evidence="2 3" key="1">
    <citation type="submission" date="2019-03" db="EMBL/GenBank/DDBJ databases">
        <title>Genomic Encyclopedia of Type Strains, Phase IV (KMG-IV): sequencing the most valuable type-strain genomes for metagenomic binning, comparative biology and taxonomic classification.</title>
        <authorList>
            <person name="Goeker M."/>
        </authorList>
    </citation>
    <scope>NUCLEOTIDE SEQUENCE [LARGE SCALE GENOMIC DNA]</scope>
    <source>
        <strain evidence="2 3">DSM 2781</strain>
    </source>
</reference>
<gene>
    <name evidence="2" type="ORF">EV656_11192</name>
</gene>
<dbReference type="EMBL" id="SLXL01000011">
    <property type="protein sequence ID" value="TCP21440.1"/>
    <property type="molecule type" value="Genomic_DNA"/>
</dbReference>
<protein>
    <submittedName>
        <fullName evidence="2">Uncharacterized protein</fullName>
    </submittedName>
</protein>
<feature type="signal peptide" evidence="1">
    <location>
        <begin position="1"/>
        <end position="26"/>
    </location>
</feature>
<accession>A0A4R2NJ44</accession>
<dbReference type="AlphaFoldDB" id="A0A4R2NJ44"/>
<evidence type="ECO:0000313" key="2">
    <source>
        <dbReference type="EMBL" id="TCP21440.1"/>
    </source>
</evidence>
<proteinExistence type="predicted"/>
<dbReference type="Proteomes" id="UP000295733">
    <property type="component" value="Unassembled WGS sequence"/>
</dbReference>
<dbReference type="OrthoDB" id="7876829at2"/>
<name>A0A4R2NJ44_RHOAD</name>
<sequence length="156" mass="17632">MTHRFLAPALAAALFVTPLAPKPAQADQEDLARALFGAAAVFILIEAFDDDDRDYRGNRPAHVRHGPPPRHRGYYAPAHRRYVPASCVQRVKTHHGKVRFVSKRCLRRSGVALPQAGQIRLRGPRGEMTGYRLKRLESAGYRVRRDQGRPPRHGER</sequence>
<organism evidence="2 3">
    <name type="scientific">Rhodovulum adriaticum</name>
    <name type="common">Rhodopseudomonas adriatica</name>
    <dbReference type="NCBI Taxonomy" id="35804"/>
    <lineage>
        <taxon>Bacteria</taxon>
        <taxon>Pseudomonadati</taxon>
        <taxon>Pseudomonadota</taxon>
        <taxon>Alphaproteobacteria</taxon>
        <taxon>Rhodobacterales</taxon>
        <taxon>Paracoccaceae</taxon>
        <taxon>Rhodovulum</taxon>
    </lineage>
</organism>
<feature type="chain" id="PRO_5020650883" evidence="1">
    <location>
        <begin position="27"/>
        <end position="156"/>
    </location>
</feature>
<comment type="caution">
    <text evidence="2">The sequence shown here is derived from an EMBL/GenBank/DDBJ whole genome shotgun (WGS) entry which is preliminary data.</text>
</comment>
<keyword evidence="3" id="KW-1185">Reference proteome</keyword>
<dbReference type="RefSeq" id="WP_132604900.1">
    <property type="nucleotide sequence ID" value="NZ_NRRP01000017.1"/>
</dbReference>